<feature type="transmembrane region" description="Helical" evidence="4">
    <location>
        <begin position="357"/>
        <end position="377"/>
    </location>
</feature>
<keyword evidence="4" id="KW-0472">Membrane</keyword>
<evidence type="ECO:0000313" key="5">
    <source>
        <dbReference type="EMBL" id="KAL1409386.1"/>
    </source>
</evidence>
<feature type="region of interest" description="Disordered" evidence="3">
    <location>
        <begin position="28"/>
        <end position="49"/>
    </location>
</feature>
<proteinExistence type="inferred from homology"/>
<dbReference type="Proteomes" id="UP001565368">
    <property type="component" value="Unassembled WGS sequence"/>
</dbReference>
<organism evidence="5 6">
    <name type="scientific">Vanrija albida</name>
    <dbReference type="NCBI Taxonomy" id="181172"/>
    <lineage>
        <taxon>Eukaryota</taxon>
        <taxon>Fungi</taxon>
        <taxon>Dikarya</taxon>
        <taxon>Basidiomycota</taxon>
        <taxon>Agaricomycotina</taxon>
        <taxon>Tremellomycetes</taxon>
        <taxon>Trichosporonales</taxon>
        <taxon>Trichosporonaceae</taxon>
        <taxon>Vanrija</taxon>
    </lineage>
</organism>
<feature type="compositionally biased region" description="Low complexity" evidence="3">
    <location>
        <begin position="28"/>
        <end position="37"/>
    </location>
</feature>
<feature type="transmembrane region" description="Helical" evidence="4">
    <location>
        <begin position="332"/>
        <end position="351"/>
    </location>
</feature>
<dbReference type="EMBL" id="JBBXJM010000003">
    <property type="protein sequence ID" value="KAL1409386.1"/>
    <property type="molecule type" value="Genomic_DNA"/>
</dbReference>
<gene>
    <name evidence="5" type="ORF">Q8F55_003369</name>
</gene>
<evidence type="ECO:0000256" key="2">
    <source>
        <dbReference type="ARBA" id="ARBA00006727"/>
    </source>
</evidence>
<comment type="subcellular location">
    <subcellularLocation>
        <location evidence="1">Membrane</location>
        <topology evidence="1">Multi-pass membrane protein</topology>
    </subcellularLocation>
</comment>
<evidence type="ECO:0008006" key="7">
    <source>
        <dbReference type="Google" id="ProtNLM"/>
    </source>
</evidence>
<dbReference type="InterPro" id="IPR050327">
    <property type="entry name" value="Proton-linked_MCT"/>
</dbReference>
<dbReference type="PANTHER" id="PTHR11360">
    <property type="entry name" value="MONOCARBOXYLATE TRANSPORTER"/>
    <property type="match status" value="1"/>
</dbReference>
<evidence type="ECO:0000256" key="4">
    <source>
        <dbReference type="SAM" id="Phobius"/>
    </source>
</evidence>
<keyword evidence="4" id="KW-0812">Transmembrane</keyword>
<comment type="similarity">
    <text evidence="2">Belongs to the major facilitator superfamily. Monocarboxylate porter (TC 2.A.1.13) family.</text>
</comment>
<feature type="transmembrane region" description="Helical" evidence="4">
    <location>
        <begin position="56"/>
        <end position="77"/>
    </location>
</feature>
<feature type="transmembrane region" description="Helical" evidence="4">
    <location>
        <begin position="304"/>
        <end position="325"/>
    </location>
</feature>
<dbReference type="RefSeq" id="XP_069209330.1">
    <property type="nucleotide sequence ID" value="XM_069351912.1"/>
</dbReference>
<evidence type="ECO:0000256" key="3">
    <source>
        <dbReference type="SAM" id="MobiDB-lite"/>
    </source>
</evidence>
<sequence length="464" mass="48764">MPAGPVGAEVPLRSPSKDDIYELALASPASDAAAEPEAPAERETSTLPPVDKGKDAILFLVAAATMDALVWGFPFSVGVLHEYWSSSLFPGQGDANALSLASTLPTAILFASGAIMGPIFAALPWYERHIQLLGLFVATAGLVASAFVTQAWQLVITFGIMYPFSGAFYLPCATIIFEWFHLRRGLATATVFAGAGVGGTIYPFVVSALLGRFGYKATMLALALSYAALNLVAVVFIKRRIPLPPREAGVRRHRRRKMDWRWVRARAPAVAFAFMMITSLASFIPMLWLPSYAATVNATRPGGAAILSILNAVTVPGLMTTGYISDRVPVRWILPLWCTVAAASCLLLWGLGTSSGLLVAFSIVWGLSGASVAGTYGKMVTIMADGDPMVPGLALPLLIALRGVGNLTSGPISTKLLQYGPFKGAAGAYGATSYGPLLIFVSACTFAGGVAGALFPLRGKNSGV</sequence>
<keyword evidence="4" id="KW-1133">Transmembrane helix</keyword>
<dbReference type="PANTHER" id="PTHR11360:SF287">
    <property type="entry name" value="MFS MONOCARBOXYLATE TRANSPORTER"/>
    <property type="match status" value="1"/>
</dbReference>
<feature type="transmembrane region" description="Helical" evidence="4">
    <location>
        <begin position="263"/>
        <end position="284"/>
    </location>
</feature>
<comment type="caution">
    <text evidence="5">The sequence shown here is derived from an EMBL/GenBank/DDBJ whole genome shotgun (WGS) entry which is preliminary data.</text>
</comment>
<accession>A0ABR3Q422</accession>
<feature type="transmembrane region" description="Helical" evidence="4">
    <location>
        <begin position="389"/>
        <end position="407"/>
    </location>
</feature>
<reference evidence="5 6" key="1">
    <citation type="submission" date="2023-08" db="EMBL/GenBank/DDBJ databases">
        <title>Annotated Genome Sequence of Vanrija albida AlHP1.</title>
        <authorList>
            <person name="Herzog R."/>
        </authorList>
    </citation>
    <scope>NUCLEOTIDE SEQUENCE [LARGE SCALE GENOMIC DNA]</scope>
    <source>
        <strain evidence="5 6">AlHP1</strain>
    </source>
</reference>
<feature type="transmembrane region" description="Helical" evidence="4">
    <location>
        <begin position="437"/>
        <end position="457"/>
    </location>
</feature>
<dbReference type="Pfam" id="PF07690">
    <property type="entry name" value="MFS_1"/>
    <property type="match status" value="1"/>
</dbReference>
<name>A0ABR3Q422_9TREE</name>
<feature type="transmembrane region" description="Helical" evidence="4">
    <location>
        <begin position="189"/>
        <end position="211"/>
    </location>
</feature>
<feature type="transmembrane region" description="Helical" evidence="4">
    <location>
        <begin position="154"/>
        <end position="177"/>
    </location>
</feature>
<evidence type="ECO:0000313" key="6">
    <source>
        <dbReference type="Proteomes" id="UP001565368"/>
    </source>
</evidence>
<feature type="transmembrane region" description="Helical" evidence="4">
    <location>
        <begin position="217"/>
        <end position="237"/>
    </location>
</feature>
<dbReference type="Gene3D" id="1.20.1250.20">
    <property type="entry name" value="MFS general substrate transporter like domains"/>
    <property type="match status" value="1"/>
</dbReference>
<dbReference type="InterPro" id="IPR011701">
    <property type="entry name" value="MFS"/>
</dbReference>
<dbReference type="InterPro" id="IPR036259">
    <property type="entry name" value="MFS_trans_sf"/>
</dbReference>
<keyword evidence="6" id="KW-1185">Reference proteome</keyword>
<dbReference type="GeneID" id="95984412"/>
<protein>
    <recommendedName>
        <fullName evidence="7">Major facilitator superfamily (MFS) profile domain-containing protein</fullName>
    </recommendedName>
</protein>
<dbReference type="SUPFAM" id="SSF103473">
    <property type="entry name" value="MFS general substrate transporter"/>
    <property type="match status" value="1"/>
</dbReference>
<evidence type="ECO:0000256" key="1">
    <source>
        <dbReference type="ARBA" id="ARBA00004141"/>
    </source>
</evidence>
<feature type="transmembrane region" description="Helical" evidence="4">
    <location>
        <begin position="130"/>
        <end position="148"/>
    </location>
</feature>
<feature type="transmembrane region" description="Helical" evidence="4">
    <location>
        <begin position="97"/>
        <end position="123"/>
    </location>
</feature>